<organism evidence="1 2">
    <name type="scientific">Stylosanthes scabra</name>
    <dbReference type="NCBI Taxonomy" id="79078"/>
    <lineage>
        <taxon>Eukaryota</taxon>
        <taxon>Viridiplantae</taxon>
        <taxon>Streptophyta</taxon>
        <taxon>Embryophyta</taxon>
        <taxon>Tracheophyta</taxon>
        <taxon>Spermatophyta</taxon>
        <taxon>Magnoliopsida</taxon>
        <taxon>eudicotyledons</taxon>
        <taxon>Gunneridae</taxon>
        <taxon>Pentapetalae</taxon>
        <taxon>rosids</taxon>
        <taxon>fabids</taxon>
        <taxon>Fabales</taxon>
        <taxon>Fabaceae</taxon>
        <taxon>Papilionoideae</taxon>
        <taxon>50 kb inversion clade</taxon>
        <taxon>dalbergioids sensu lato</taxon>
        <taxon>Dalbergieae</taxon>
        <taxon>Pterocarpus clade</taxon>
        <taxon>Stylosanthes</taxon>
    </lineage>
</organism>
<gene>
    <name evidence="1" type="ORF">PIB30_016361</name>
</gene>
<comment type="caution">
    <text evidence="1">The sequence shown here is derived from an EMBL/GenBank/DDBJ whole genome shotgun (WGS) entry which is preliminary data.</text>
</comment>
<sequence length="114" mass="13025">MESNLTSFCNKFLITLSSNFVSHTLRSLTNQPHTATRFFHWANQQPNYSHSLHSYLSLIETLSFSSSSFDSTFFQNILEEFKCRKFRLTSAAVNSLLRSFAGESHCCCNVQANI</sequence>
<dbReference type="Proteomes" id="UP001341840">
    <property type="component" value="Unassembled WGS sequence"/>
</dbReference>
<protein>
    <recommendedName>
        <fullName evidence="3">Pentatricopeptide repeat-containing protein</fullName>
    </recommendedName>
</protein>
<dbReference type="InterPro" id="IPR044578">
    <property type="entry name" value="BIR6-like"/>
</dbReference>
<dbReference type="PANTHER" id="PTHR47003:SF2">
    <property type="entry name" value="OS01G0970900 PROTEIN"/>
    <property type="match status" value="1"/>
</dbReference>
<evidence type="ECO:0000313" key="1">
    <source>
        <dbReference type="EMBL" id="MED6144514.1"/>
    </source>
</evidence>
<dbReference type="PANTHER" id="PTHR47003">
    <property type="entry name" value="OS01G0970900 PROTEIN"/>
    <property type="match status" value="1"/>
</dbReference>
<name>A0ABU6T823_9FABA</name>
<dbReference type="Gene3D" id="1.25.40.10">
    <property type="entry name" value="Tetratricopeptide repeat domain"/>
    <property type="match status" value="1"/>
</dbReference>
<evidence type="ECO:0000313" key="2">
    <source>
        <dbReference type="Proteomes" id="UP001341840"/>
    </source>
</evidence>
<dbReference type="EMBL" id="JASCZI010090667">
    <property type="protein sequence ID" value="MED6144514.1"/>
    <property type="molecule type" value="Genomic_DNA"/>
</dbReference>
<keyword evidence="2" id="KW-1185">Reference proteome</keyword>
<evidence type="ECO:0008006" key="3">
    <source>
        <dbReference type="Google" id="ProtNLM"/>
    </source>
</evidence>
<reference evidence="1 2" key="1">
    <citation type="journal article" date="2023" name="Plants (Basel)">
        <title>Bridging the Gap: Combining Genomics and Transcriptomics Approaches to Understand Stylosanthes scabra, an Orphan Legume from the Brazilian Caatinga.</title>
        <authorList>
            <person name="Ferreira-Neto J.R.C."/>
            <person name="da Silva M.D."/>
            <person name="Binneck E."/>
            <person name="de Melo N.F."/>
            <person name="da Silva R.H."/>
            <person name="de Melo A.L.T.M."/>
            <person name="Pandolfi V."/>
            <person name="Bustamante F.O."/>
            <person name="Brasileiro-Vidal A.C."/>
            <person name="Benko-Iseppon A.M."/>
        </authorList>
    </citation>
    <scope>NUCLEOTIDE SEQUENCE [LARGE SCALE GENOMIC DNA]</scope>
    <source>
        <tissue evidence="1">Leaves</tissue>
    </source>
</reference>
<dbReference type="InterPro" id="IPR011990">
    <property type="entry name" value="TPR-like_helical_dom_sf"/>
</dbReference>
<proteinExistence type="predicted"/>
<accession>A0ABU6T823</accession>